<keyword evidence="11" id="KW-1185">Reference proteome</keyword>
<dbReference type="SMART" id="SM00487">
    <property type="entry name" value="DEXDc"/>
    <property type="match status" value="1"/>
</dbReference>
<dbReference type="Gene3D" id="3.40.50.10810">
    <property type="entry name" value="Tandem AAA-ATPase domain"/>
    <property type="match status" value="1"/>
</dbReference>
<dbReference type="PANTHER" id="PTHR10799">
    <property type="entry name" value="SNF2/RAD54 HELICASE FAMILY"/>
    <property type="match status" value="1"/>
</dbReference>
<name>A0A5B0Q7J8_PUCGR</name>
<proteinExistence type="predicted"/>
<dbReference type="InterPro" id="IPR000330">
    <property type="entry name" value="SNF2_N"/>
</dbReference>
<dbReference type="InterPro" id="IPR013083">
    <property type="entry name" value="Znf_RING/FYVE/PHD"/>
</dbReference>
<dbReference type="CDD" id="cd17919">
    <property type="entry name" value="DEXHc_Snf"/>
    <property type="match status" value="1"/>
</dbReference>
<sequence>MSSKRAFEDLSEESSGERVDDESANGPVAKRLRSRNRPVETHKPKSTARPKPKKPKKPPLNSESQAKQDAFQSLYQTSIDSFRARQRRYLITHRDLFISLLPPDRHRHFEKHIQDRAPYDDIPTDPKSTPNQVSPWKRVPQPKSIKGELKSYQITGLSFLVYLHSNGMNGILGDEMGLGKTLQTLALLVHLKEGTTLGGSQLPHLIICPLSVLSSWGNEIKRWTNLSFINFHGTHARRKSIMTSLIGLGVKAPGKGSPDLVVASYESYQAEESWFKHRAWGYVILDEGHRIKNHETLMSQSLQTIRSTHRLILTGTPVQNNLIELWCLFHWLLPEVFPEHTRERFKRAFDLTAGTYDSEMLKSSHQLLKLLMLRRTKDSVQGELSVPPREEIDLFIPMSSCQRFWTKRLIMRCDNSALRDIFNGPSIKTENTEILTETADPPLKAEESLAPAPNLSPAQPVTKLSQQIRYALEAEEGSTNSQSYKKLLNLLMQLRKVCNHPYLMPNSEPEPFLIAEHIVNVSSKLVMLDKILKSELPKGKRLLIFSSFTSMLDILEDFLNLRQIDYLRLDGSTPVARRNLAIRIFQQTKTMDTLKSHGSSSQRIVPIFLISTKAGGLGINLTAADTVVLYDSSWNPQVDIQAIARAHRIGQTQNVTVYRLICAESVEHQMIGRLRKKLYLSLKILDSHPTTKGTGPGDLLGNTDESVDEETTMKTSMSAADLCAILRGGASSLHKHWGQANDSNTLADDDERSGYNEFLNASFDEILNRAKEFAKMEQTKLKIEVGHQDRSNSDAEIVKKIEEEELALLRGAEVVRCRLFEGKKYTASNKDILNEWDSLQPKRVSKATTTVIDGHAVQSKSVSNARWEAVKTLTSDPVLLAKLQDSKRKKKVFEHEETCMCCHDTGELYMCSHCPRVVHFKCMGSTSPPNMLFTCSQHRCVVCQRAGSEAGGMLYRCQTCPDAYCEECLPHENFYSMGDTLPEFLLLGYGPVSQAHYIRCVECLKHFESNPETKAMWEAEEKHIKEQLALKNEHQLINMVDTS</sequence>
<dbReference type="InterPro" id="IPR049730">
    <property type="entry name" value="SNF2/RAD54-like_C"/>
</dbReference>
<reference evidence="10 11" key="1">
    <citation type="submission" date="2019-05" db="EMBL/GenBank/DDBJ databases">
        <title>Emergence of the Ug99 lineage of the wheat stem rust pathogen through somatic hybridization.</title>
        <authorList>
            <person name="Li F."/>
            <person name="Upadhyaya N.M."/>
            <person name="Sperschneider J."/>
            <person name="Matny O."/>
            <person name="Nguyen-Phuc H."/>
            <person name="Mago R."/>
            <person name="Raley C."/>
            <person name="Miller M.E."/>
            <person name="Silverstein K.A.T."/>
            <person name="Henningsen E."/>
            <person name="Hirsch C.D."/>
            <person name="Visser B."/>
            <person name="Pretorius Z.A."/>
            <person name="Steffenson B.J."/>
            <person name="Schwessinger B."/>
            <person name="Dodds P.N."/>
            <person name="Figueroa M."/>
        </authorList>
    </citation>
    <scope>NUCLEOTIDE SEQUENCE [LARGE SCALE GENOMIC DNA]</scope>
    <source>
        <strain evidence="10">21-0</strain>
    </source>
</reference>
<evidence type="ECO:0000256" key="7">
    <source>
        <dbReference type="SAM" id="MobiDB-lite"/>
    </source>
</evidence>
<evidence type="ECO:0000256" key="1">
    <source>
        <dbReference type="ARBA" id="ARBA00022723"/>
    </source>
</evidence>
<dbReference type="InterPro" id="IPR001965">
    <property type="entry name" value="Znf_PHD"/>
</dbReference>
<dbReference type="SMART" id="SM00490">
    <property type="entry name" value="HELICc"/>
    <property type="match status" value="1"/>
</dbReference>
<feature type="region of interest" description="Disordered" evidence="7">
    <location>
        <begin position="1"/>
        <end position="67"/>
    </location>
</feature>
<keyword evidence="1" id="KW-0479">Metal-binding</keyword>
<evidence type="ECO:0000259" key="9">
    <source>
        <dbReference type="PROSITE" id="PS51194"/>
    </source>
</evidence>
<dbReference type="GO" id="GO:0016787">
    <property type="term" value="F:hydrolase activity"/>
    <property type="evidence" value="ECO:0007669"/>
    <property type="project" value="UniProtKB-KW"/>
</dbReference>
<evidence type="ECO:0000256" key="6">
    <source>
        <dbReference type="ARBA" id="ARBA00022840"/>
    </source>
</evidence>
<keyword evidence="6" id="KW-0067">ATP-binding</keyword>
<dbReference type="PROSITE" id="PS51194">
    <property type="entry name" value="HELICASE_CTER"/>
    <property type="match status" value="1"/>
</dbReference>
<dbReference type="Pfam" id="PF00176">
    <property type="entry name" value="SNF2-rel_dom"/>
    <property type="match status" value="1"/>
</dbReference>
<dbReference type="Gene3D" id="3.30.40.10">
    <property type="entry name" value="Zinc/RING finger domain, C3HC4 (zinc finger)"/>
    <property type="match status" value="1"/>
</dbReference>
<dbReference type="Gene3D" id="3.40.50.300">
    <property type="entry name" value="P-loop containing nucleotide triphosphate hydrolases"/>
    <property type="match status" value="1"/>
</dbReference>
<dbReference type="PROSITE" id="PS51192">
    <property type="entry name" value="HELICASE_ATP_BIND_1"/>
    <property type="match status" value="1"/>
</dbReference>
<feature type="region of interest" description="Disordered" evidence="7">
    <location>
        <begin position="117"/>
        <end position="139"/>
    </location>
</feature>
<dbReference type="InterPro" id="IPR014001">
    <property type="entry name" value="Helicase_ATP-bd"/>
</dbReference>
<keyword evidence="2" id="KW-0547">Nucleotide-binding</keyword>
<gene>
    <name evidence="10" type="ORF">PGT21_033424</name>
</gene>
<keyword evidence="4" id="KW-0378">Hydrolase</keyword>
<dbReference type="CDD" id="cd18793">
    <property type="entry name" value="SF2_C_SNF"/>
    <property type="match status" value="1"/>
</dbReference>
<organism evidence="10 11">
    <name type="scientific">Puccinia graminis f. sp. tritici</name>
    <dbReference type="NCBI Taxonomy" id="56615"/>
    <lineage>
        <taxon>Eukaryota</taxon>
        <taxon>Fungi</taxon>
        <taxon>Dikarya</taxon>
        <taxon>Basidiomycota</taxon>
        <taxon>Pucciniomycotina</taxon>
        <taxon>Pucciniomycetes</taxon>
        <taxon>Pucciniales</taxon>
        <taxon>Pucciniaceae</taxon>
        <taxon>Puccinia</taxon>
    </lineage>
</organism>
<dbReference type="SUPFAM" id="SSF57903">
    <property type="entry name" value="FYVE/PHD zinc finger"/>
    <property type="match status" value="1"/>
</dbReference>
<dbReference type="AlphaFoldDB" id="A0A5B0Q7J8"/>
<evidence type="ECO:0000256" key="5">
    <source>
        <dbReference type="ARBA" id="ARBA00022833"/>
    </source>
</evidence>
<evidence type="ECO:0000256" key="2">
    <source>
        <dbReference type="ARBA" id="ARBA00022741"/>
    </source>
</evidence>
<protein>
    <submittedName>
        <fullName evidence="10">Uncharacterized protein</fullName>
    </submittedName>
</protein>
<dbReference type="SUPFAM" id="SSF52540">
    <property type="entry name" value="P-loop containing nucleoside triphosphate hydrolases"/>
    <property type="match status" value="2"/>
</dbReference>
<accession>A0A5B0Q7J8</accession>
<dbReference type="InterPro" id="IPR001650">
    <property type="entry name" value="Helicase_C-like"/>
</dbReference>
<dbReference type="FunFam" id="3.40.50.300:FF:003221">
    <property type="entry name" value="Nucleosome remodeling complex ATPase subunit (Snf2h)"/>
    <property type="match status" value="1"/>
</dbReference>
<dbReference type="EMBL" id="VSWC01000028">
    <property type="protein sequence ID" value="KAA1109121.1"/>
    <property type="molecule type" value="Genomic_DNA"/>
</dbReference>
<evidence type="ECO:0000313" key="11">
    <source>
        <dbReference type="Proteomes" id="UP000324748"/>
    </source>
</evidence>
<dbReference type="InterPro" id="IPR038718">
    <property type="entry name" value="SNF2-like_sf"/>
</dbReference>
<keyword evidence="3" id="KW-0863">Zinc-finger</keyword>
<keyword evidence="5" id="KW-0862">Zinc</keyword>
<evidence type="ECO:0000259" key="8">
    <source>
        <dbReference type="PROSITE" id="PS51192"/>
    </source>
</evidence>
<feature type="compositionally biased region" description="Acidic residues" evidence="7">
    <location>
        <begin position="9"/>
        <end position="23"/>
    </location>
</feature>
<evidence type="ECO:0000256" key="4">
    <source>
        <dbReference type="ARBA" id="ARBA00022801"/>
    </source>
</evidence>
<dbReference type="InterPro" id="IPR027417">
    <property type="entry name" value="P-loop_NTPase"/>
</dbReference>
<feature type="domain" description="Helicase C-terminal" evidence="9">
    <location>
        <begin position="527"/>
        <end position="700"/>
    </location>
</feature>
<dbReference type="GO" id="GO:0008270">
    <property type="term" value="F:zinc ion binding"/>
    <property type="evidence" value="ECO:0007669"/>
    <property type="project" value="UniProtKB-KW"/>
</dbReference>
<dbReference type="GO" id="GO:0005524">
    <property type="term" value="F:ATP binding"/>
    <property type="evidence" value="ECO:0007669"/>
    <property type="project" value="InterPro"/>
</dbReference>
<dbReference type="FunFam" id="3.40.50.10810:FF:000114">
    <property type="entry name" value="DNA repair protein rad8"/>
    <property type="match status" value="1"/>
</dbReference>
<dbReference type="SMART" id="SM00249">
    <property type="entry name" value="PHD"/>
    <property type="match status" value="2"/>
</dbReference>
<evidence type="ECO:0000256" key="3">
    <source>
        <dbReference type="ARBA" id="ARBA00022771"/>
    </source>
</evidence>
<feature type="domain" description="Helicase ATP-binding" evidence="8">
    <location>
        <begin position="161"/>
        <end position="335"/>
    </location>
</feature>
<dbReference type="InterPro" id="IPR011011">
    <property type="entry name" value="Znf_FYVE_PHD"/>
</dbReference>
<dbReference type="OrthoDB" id="448448at2759"/>
<evidence type="ECO:0000313" key="10">
    <source>
        <dbReference type="EMBL" id="KAA1109121.1"/>
    </source>
</evidence>
<comment type="caution">
    <text evidence="10">The sequence shown here is derived from an EMBL/GenBank/DDBJ whole genome shotgun (WGS) entry which is preliminary data.</text>
</comment>
<feature type="compositionally biased region" description="Basic residues" evidence="7">
    <location>
        <begin position="44"/>
        <end position="57"/>
    </location>
</feature>
<dbReference type="Pfam" id="PF00271">
    <property type="entry name" value="Helicase_C"/>
    <property type="match status" value="1"/>
</dbReference>
<dbReference type="Proteomes" id="UP000324748">
    <property type="component" value="Unassembled WGS sequence"/>
</dbReference>